<evidence type="ECO:0000256" key="2">
    <source>
        <dbReference type="ARBA" id="ARBA00022958"/>
    </source>
</evidence>
<dbReference type="SUPFAM" id="SSF51735">
    <property type="entry name" value="NAD(P)-binding Rossmann-fold domains"/>
    <property type="match status" value="1"/>
</dbReference>
<protein>
    <submittedName>
        <fullName evidence="4">TrkA family potassium uptake protein</fullName>
    </submittedName>
</protein>
<dbReference type="InterPro" id="IPR036291">
    <property type="entry name" value="NAD(P)-bd_dom_sf"/>
</dbReference>
<keyword evidence="1" id="KW-0813">Transport</keyword>
<dbReference type="Pfam" id="PF02254">
    <property type="entry name" value="TrkA_N"/>
    <property type="match status" value="1"/>
</dbReference>
<feature type="domain" description="RCK N-terminal" evidence="3">
    <location>
        <begin position="6"/>
        <end position="123"/>
    </location>
</feature>
<keyword evidence="1" id="KW-0406">Ion transport</keyword>
<keyword evidence="1" id="KW-0633">Potassium transport</keyword>
<dbReference type="PRINTS" id="PR00335">
    <property type="entry name" value="KUPTAKETRKA"/>
</dbReference>
<evidence type="ECO:0000259" key="3">
    <source>
        <dbReference type="PROSITE" id="PS51201"/>
    </source>
</evidence>
<gene>
    <name evidence="4" type="ORF">DW663_05615</name>
</gene>
<proteinExistence type="predicted"/>
<dbReference type="Gene3D" id="3.40.50.720">
    <property type="entry name" value="NAD(P)-binding Rossmann-like Domain"/>
    <property type="match status" value="1"/>
</dbReference>
<dbReference type="PANTHER" id="PTHR43833">
    <property type="entry name" value="POTASSIUM CHANNEL PROTEIN 2-RELATED-RELATED"/>
    <property type="match status" value="1"/>
</dbReference>
<dbReference type="GO" id="GO:0015079">
    <property type="term" value="F:potassium ion transmembrane transporter activity"/>
    <property type="evidence" value="ECO:0007669"/>
    <property type="project" value="InterPro"/>
</dbReference>
<comment type="caution">
    <text evidence="4">The sequence shown here is derived from an EMBL/GenBank/DDBJ whole genome shotgun (WGS) entry which is preliminary data.</text>
</comment>
<dbReference type="InterPro" id="IPR003148">
    <property type="entry name" value="RCK_N"/>
</dbReference>
<dbReference type="Proteomes" id="UP000284676">
    <property type="component" value="Unassembled WGS sequence"/>
</dbReference>
<keyword evidence="2" id="KW-0630">Potassium</keyword>
<sequence length="136" mass="15197">MSKIENDYIIIIGCGRFGSSVAEYLSSKRKSVVIIDKNEDNFNLLTENFSGFTIEADGMDEDTLKNANIEKAAILLAATNNDNTNIMIAQIAKKIYKVPTVIARVFDPTKHTIYEKYGIETISPTLLSVEKFKDLI</sequence>
<dbReference type="InterPro" id="IPR050721">
    <property type="entry name" value="Trk_Ktr_HKT_K-transport"/>
</dbReference>
<dbReference type="RefSeq" id="WP_118234255.1">
    <property type="nucleotide sequence ID" value="NZ_JADYUV010000015.1"/>
</dbReference>
<accession>A0A414PWX4</accession>
<dbReference type="PROSITE" id="PS51201">
    <property type="entry name" value="RCK_N"/>
    <property type="match status" value="1"/>
</dbReference>
<evidence type="ECO:0000313" key="5">
    <source>
        <dbReference type="Proteomes" id="UP000284676"/>
    </source>
</evidence>
<dbReference type="EMBL" id="QRHL01000006">
    <property type="protein sequence ID" value="RHF73000.1"/>
    <property type="molecule type" value="Genomic_DNA"/>
</dbReference>
<reference evidence="4 5" key="1">
    <citation type="submission" date="2018-08" db="EMBL/GenBank/DDBJ databases">
        <title>A genome reference for cultivated species of the human gut microbiota.</title>
        <authorList>
            <person name="Zou Y."/>
            <person name="Xue W."/>
            <person name="Luo G."/>
        </authorList>
    </citation>
    <scope>NUCLEOTIDE SEQUENCE [LARGE SCALE GENOMIC DNA]</scope>
    <source>
        <strain evidence="4 5">AM25-1</strain>
    </source>
</reference>
<evidence type="ECO:0000256" key="1">
    <source>
        <dbReference type="ARBA" id="ARBA00022538"/>
    </source>
</evidence>
<dbReference type="InterPro" id="IPR006036">
    <property type="entry name" value="K_uptake_TrkA"/>
</dbReference>
<organism evidence="4 5">
    <name type="scientific">Fusobacterium mortiferum</name>
    <dbReference type="NCBI Taxonomy" id="850"/>
    <lineage>
        <taxon>Bacteria</taxon>
        <taxon>Fusobacteriati</taxon>
        <taxon>Fusobacteriota</taxon>
        <taxon>Fusobacteriia</taxon>
        <taxon>Fusobacteriales</taxon>
        <taxon>Fusobacteriaceae</taxon>
        <taxon>Fusobacterium</taxon>
    </lineage>
</organism>
<evidence type="ECO:0000313" key="4">
    <source>
        <dbReference type="EMBL" id="RHF73000.1"/>
    </source>
</evidence>
<dbReference type="PANTHER" id="PTHR43833:SF8">
    <property type="entry name" value="TRK SYSTEM POTASSIUM UPTAKE PROTEIN TRKA"/>
    <property type="match status" value="1"/>
</dbReference>
<dbReference type="AlphaFoldDB" id="A0A414PWX4"/>
<dbReference type="GO" id="GO:0005886">
    <property type="term" value="C:plasma membrane"/>
    <property type="evidence" value="ECO:0007669"/>
    <property type="project" value="InterPro"/>
</dbReference>
<name>A0A414PWX4_FUSMR</name>